<name>A0AA37WFT3_9BACT</name>
<evidence type="ECO:0000259" key="7">
    <source>
        <dbReference type="PROSITE" id="PS50109"/>
    </source>
</evidence>
<evidence type="ECO:0000313" key="10">
    <source>
        <dbReference type="EMBL" id="GLR19093.1"/>
    </source>
</evidence>
<feature type="domain" description="PAC" evidence="9">
    <location>
        <begin position="381"/>
        <end position="433"/>
    </location>
</feature>
<dbReference type="PRINTS" id="PR00344">
    <property type="entry name" value="BCTRLSENSOR"/>
</dbReference>
<dbReference type="Gene3D" id="3.30.450.20">
    <property type="entry name" value="PAS domain"/>
    <property type="match status" value="3"/>
</dbReference>
<dbReference type="NCBIfam" id="TIGR00229">
    <property type="entry name" value="sensory_box"/>
    <property type="match status" value="2"/>
</dbReference>
<evidence type="ECO:0000256" key="3">
    <source>
        <dbReference type="ARBA" id="ARBA00022553"/>
    </source>
</evidence>
<dbReference type="FunFam" id="3.30.565.10:FF:000006">
    <property type="entry name" value="Sensor histidine kinase WalK"/>
    <property type="match status" value="1"/>
</dbReference>
<dbReference type="PANTHER" id="PTHR43304:SF1">
    <property type="entry name" value="PAC DOMAIN-CONTAINING PROTEIN"/>
    <property type="match status" value="1"/>
</dbReference>
<organism evidence="10 11">
    <name type="scientific">Portibacter lacus</name>
    <dbReference type="NCBI Taxonomy" id="1099794"/>
    <lineage>
        <taxon>Bacteria</taxon>
        <taxon>Pseudomonadati</taxon>
        <taxon>Bacteroidota</taxon>
        <taxon>Saprospiria</taxon>
        <taxon>Saprospirales</taxon>
        <taxon>Haliscomenobacteraceae</taxon>
        <taxon>Portibacter</taxon>
    </lineage>
</organism>
<dbReference type="SUPFAM" id="SSF47384">
    <property type="entry name" value="Homodimeric domain of signal transducing histidine kinase"/>
    <property type="match status" value="1"/>
</dbReference>
<dbReference type="Pfam" id="PF00512">
    <property type="entry name" value="HisKA"/>
    <property type="match status" value="1"/>
</dbReference>
<dbReference type="PROSITE" id="PS50109">
    <property type="entry name" value="HIS_KIN"/>
    <property type="match status" value="1"/>
</dbReference>
<feature type="domain" description="PAS" evidence="8">
    <location>
        <begin position="55"/>
        <end position="92"/>
    </location>
</feature>
<evidence type="ECO:0000313" key="11">
    <source>
        <dbReference type="Proteomes" id="UP001156666"/>
    </source>
</evidence>
<dbReference type="InterPro" id="IPR052162">
    <property type="entry name" value="Sensor_kinase/Photoreceptor"/>
</dbReference>
<dbReference type="Pfam" id="PF13426">
    <property type="entry name" value="PAS_9"/>
    <property type="match status" value="3"/>
</dbReference>
<comment type="caution">
    <text evidence="10">The sequence shown here is derived from an EMBL/GenBank/DDBJ whole genome shotgun (WGS) entry which is preliminary data.</text>
</comment>
<evidence type="ECO:0000256" key="1">
    <source>
        <dbReference type="ARBA" id="ARBA00000085"/>
    </source>
</evidence>
<dbReference type="Pfam" id="PF02518">
    <property type="entry name" value="HATPase_c"/>
    <property type="match status" value="1"/>
</dbReference>
<reference evidence="10" key="1">
    <citation type="journal article" date="2014" name="Int. J. Syst. Evol. Microbiol.">
        <title>Complete genome sequence of Corynebacterium casei LMG S-19264T (=DSM 44701T), isolated from a smear-ripened cheese.</title>
        <authorList>
            <consortium name="US DOE Joint Genome Institute (JGI-PGF)"/>
            <person name="Walter F."/>
            <person name="Albersmeier A."/>
            <person name="Kalinowski J."/>
            <person name="Ruckert C."/>
        </authorList>
    </citation>
    <scope>NUCLEOTIDE SEQUENCE</scope>
    <source>
        <strain evidence="10">NBRC 108769</strain>
    </source>
</reference>
<dbReference type="PROSITE" id="PS50113">
    <property type="entry name" value="PAC"/>
    <property type="match status" value="1"/>
</dbReference>
<dbReference type="SMART" id="SM00388">
    <property type="entry name" value="HisKA"/>
    <property type="match status" value="1"/>
</dbReference>
<dbReference type="PANTHER" id="PTHR43304">
    <property type="entry name" value="PHYTOCHROME-LIKE PROTEIN CPH1"/>
    <property type="match status" value="1"/>
</dbReference>
<dbReference type="AlphaFoldDB" id="A0AA37WFT3"/>
<keyword evidence="3" id="KW-0597">Phosphoprotein</keyword>
<reference evidence="10" key="2">
    <citation type="submission" date="2023-01" db="EMBL/GenBank/DDBJ databases">
        <title>Draft genome sequence of Portibacter lacus strain NBRC 108769.</title>
        <authorList>
            <person name="Sun Q."/>
            <person name="Mori K."/>
        </authorList>
    </citation>
    <scope>NUCLEOTIDE SEQUENCE</scope>
    <source>
        <strain evidence="10">NBRC 108769</strain>
    </source>
</reference>
<dbReference type="SUPFAM" id="SSF55785">
    <property type="entry name" value="PYP-like sensor domain (PAS domain)"/>
    <property type="match status" value="3"/>
</dbReference>
<keyword evidence="5" id="KW-0418">Kinase</keyword>
<dbReference type="InterPro" id="IPR036890">
    <property type="entry name" value="HATPase_C_sf"/>
</dbReference>
<feature type="coiled-coil region" evidence="6">
    <location>
        <begin position="424"/>
        <end position="451"/>
    </location>
</feature>
<keyword evidence="11" id="KW-1185">Reference proteome</keyword>
<dbReference type="RefSeq" id="WP_235292261.1">
    <property type="nucleotide sequence ID" value="NZ_BSOH01000027.1"/>
</dbReference>
<dbReference type="SMART" id="SM00086">
    <property type="entry name" value="PAC"/>
    <property type="match status" value="2"/>
</dbReference>
<evidence type="ECO:0000256" key="4">
    <source>
        <dbReference type="ARBA" id="ARBA00022679"/>
    </source>
</evidence>
<dbReference type="InterPro" id="IPR003594">
    <property type="entry name" value="HATPase_dom"/>
</dbReference>
<keyword evidence="6" id="KW-0175">Coiled coil</keyword>
<dbReference type="InterPro" id="IPR000014">
    <property type="entry name" value="PAS"/>
</dbReference>
<dbReference type="SMART" id="SM00387">
    <property type="entry name" value="HATPase_c"/>
    <property type="match status" value="1"/>
</dbReference>
<feature type="domain" description="Histidine kinase" evidence="7">
    <location>
        <begin position="451"/>
        <end position="658"/>
    </location>
</feature>
<dbReference type="Gene3D" id="3.30.565.10">
    <property type="entry name" value="Histidine kinase-like ATPase, C-terminal domain"/>
    <property type="match status" value="1"/>
</dbReference>
<gene>
    <name evidence="10" type="ORF">GCM10007940_37090</name>
</gene>
<proteinExistence type="predicted"/>
<dbReference type="Gene3D" id="1.10.287.130">
    <property type="match status" value="1"/>
</dbReference>
<dbReference type="InterPro" id="IPR000700">
    <property type="entry name" value="PAS-assoc_C"/>
</dbReference>
<dbReference type="EC" id="2.7.13.3" evidence="2"/>
<evidence type="ECO:0000256" key="2">
    <source>
        <dbReference type="ARBA" id="ARBA00012438"/>
    </source>
</evidence>
<dbReference type="InterPro" id="IPR035965">
    <property type="entry name" value="PAS-like_dom_sf"/>
</dbReference>
<evidence type="ECO:0000259" key="8">
    <source>
        <dbReference type="PROSITE" id="PS50112"/>
    </source>
</evidence>
<sequence>MSQDQIDILKRALLREKSARKQAEKILESKSAELFEVNLKLSQANKDLEILLTRTDSQLQGVFENIVDAYVIIDLNGNILKMNDAAVSLLGFLDNKEDFNLLKMVQSNENERVTAAFTKLLETGSITDFHVNIITKTNESKIVHINASVIYDQGIPVAAQGIVRDITKEKEDEVQLIRSESRLSTLILNLDSGVVLEDENRKIVLTNNKFTEIFNIQIPPDSLKGIDCTKASEQNSVLFKDPEAFISRMRAIDAKKEIVIGEELEMKDGRILERNYMPIVNGDQSRGYLWTFKDVTLNRTYRKSLENEKQKYYNIISNMNLGLVEVDKNDVILMVNQSFVNMTGYSKEELIGIKGKDLLPFQEDRELMDEKVIERKKGKTELYELRIQNKQGETKYWLVSGAPNYNINGEFTGSIGINFDITDIKNLQHQKENLLKKLEKSNDELHEYAHVVSHDLKSPLRSINALVSWLRNDNEDKLDEGSLENIALIEATLEKMEQLITDVLQYSSIGAENLEKTEVNINDMLNDLLRILYLPDHIKVNFLNKFPTIHGNRTKLQQLFQNIISNAVKFIDKENGIIEITSEDKGTHFQFSIKDNGIGIDKKFHDKIFKIFHSLKKSKDSTGIGLSIVKKIVELHQGSIWLESEPSVGTTFYFTLKK</sequence>
<dbReference type="InterPro" id="IPR001610">
    <property type="entry name" value="PAC"/>
</dbReference>
<dbReference type="InterPro" id="IPR036097">
    <property type="entry name" value="HisK_dim/P_sf"/>
</dbReference>
<dbReference type="PROSITE" id="PS50112">
    <property type="entry name" value="PAS"/>
    <property type="match status" value="2"/>
</dbReference>
<comment type="catalytic activity">
    <reaction evidence="1">
        <text>ATP + protein L-histidine = ADP + protein N-phospho-L-histidine.</text>
        <dbReference type="EC" id="2.7.13.3"/>
    </reaction>
</comment>
<dbReference type="CDD" id="cd00130">
    <property type="entry name" value="PAS"/>
    <property type="match status" value="2"/>
</dbReference>
<evidence type="ECO:0000256" key="6">
    <source>
        <dbReference type="SAM" id="Coils"/>
    </source>
</evidence>
<dbReference type="SUPFAM" id="SSF55874">
    <property type="entry name" value="ATPase domain of HSP90 chaperone/DNA topoisomerase II/histidine kinase"/>
    <property type="match status" value="1"/>
</dbReference>
<protein>
    <recommendedName>
        <fullName evidence="2">histidine kinase</fullName>
        <ecNumber evidence="2">2.7.13.3</ecNumber>
    </recommendedName>
</protein>
<dbReference type="CDD" id="cd00082">
    <property type="entry name" value="HisKA"/>
    <property type="match status" value="1"/>
</dbReference>
<feature type="domain" description="PAS" evidence="8">
    <location>
        <begin position="308"/>
        <end position="352"/>
    </location>
</feature>
<evidence type="ECO:0000259" key="9">
    <source>
        <dbReference type="PROSITE" id="PS50113"/>
    </source>
</evidence>
<evidence type="ECO:0000256" key="5">
    <source>
        <dbReference type="ARBA" id="ARBA00022777"/>
    </source>
</evidence>
<keyword evidence="4" id="KW-0808">Transferase</keyword>
<dbReference type="InterPro" id="IPR004358">
    <property type="entry name" value="Sig_transdc_His_kin-like_C"/>
</dbReference>
<dbReference type="GO" id="GO:0000155">
    <property type="term" value="F:phosphorelay sensor kinase activity"/>
    <property type="evidence" value="ECO:0007669"/>
    <property type="project" value="InterPro"/>
</dbReference>
<dbReference type="InterPro" id="IPR003661">
    <property type="entry name" value="HisK_dim/P_dom"/>
</dbReference>
<dbReference type="EMBL" id="BSOH01000027">
    <property type="protein sequence ID" value="GLR19093.1"/>
    <property type="molecule type" value="Genomic_DNA"/>
</dbReference>
<dbReference type="SMART" id="SM00091">
    <property type="entry name" value="PAS"/>
    <property type="match status" value="3"/>
</dbReference>
<accession>A0AA37WFT3</accession>
<dbReference type="InterPro" id="IPR005467">
    <property type="entry name" value="His_kinase_dom"/>
</dbReference>
<dbReference type="Proteomes" id="UP001156666">
    <property type="component" value="Unassembled WGS sequence"/>
</dbReference>